<dbReference type="EMBL" id="GL945441">
    <property type="protein sequence ID" value="EGO20160.1"/>
    <property type="molecule type" value="Genomic_DNA"/>
</dbReference>
<dbReference type="SUPFAM" id="SSF53474">
    <property type="entry name" value="alpha/beta-Hydrolases"/>
    <property type="match status" value="1"/>
</dbReference>
<name>F8P931_SERL9</name>
<accession>F8P931</accession>
<proteinExistence type="predicted"/>
<gene>
    <name evidence="1" type="ORF">SERLADRAFT_417944</name>
</gene>
<evidence type="ECO:0000313" key="1">
    <source>
        <dbReference type="EMBL" id="EGO20160.1"/>
    </source>
</evidence>
<dbReference type="GeneID" id="18813644"/>
<protein>
    <recommendedName>
        <fullName evidence="2">AB hydrolase-1 domain-containing protein</fullName>
    </recommendedName>
</protein>
<organism>
    <name type="scientific">Serpula lacrymans var. lacrymans (strain S7.9)</name>
    <name type="common">Dry rot fungus</name>
    <dbReference type="NCBI Taxonomy" id="578457"/>
    <lineage>
        <taxon>Eukaryota</taxon>
        <taxon>Fungi</taxon>
        <taxon>Dikarya</taxon>
        <taxon>Basidiomycota</taxon>
        <taxon>Agaricomycotina</taxon>
        <taxon>Agaricomycetes</taxon>
        <taxon>Agaricomycetidae</taxon>
        <taxon>Boletales</taxon>
        <taxon>Coniophorineae</taxon>
        <taxon>Serpulaceae</taxon>
        <taxon>Serpula</taxon>
    </lineage>
</organism>
<dbReference type="OrthoDB" id="3466517at2759"/>
<dbReference type="HOGENOM" id="CLU_045014_1_0_1"/>
<dbReference type="InterPro" id="IPR029058">
    <property type="entry name" value="AB_hydrolase_fold"/>
</dbReference>
<dbReference type="AlphaFoldDB" id="F8P931"/>
<evidence type="ECO:0008006" key="2">
    <source>
        <dbReference type="Google" id="ProtNLM"/>
    </source>
</evidence>
<reference evidence="1" key="1">
    <citation type="submission" date="2011-04" db="EMBL/GenBank/DDBJ databases">
        <title>Evolution of plant cell wall degrading machinery underlies the functional diversity of forest fungi.</title>
        <authorList>
            <consortium name="US DOE Joint Genome Institute (JGI-PGF)"/>
            <person name="Eastwood D.C."/>
            <person name="Floudas D."/>
            <person name="Binder M."/>
            <person name="Majcherczyk A."/>
            <person name="Schneider P."/>
            <person name="Aerts A."/>
            <person name="Asiegbu F.O."/>
            <person name="Baker S.E."/>
            <person name="Barry K."/>
            <person name="Bendiksby M."/>
            <person name="Blumentritt M."/>
            <person name="Coutinho P.M."/>
            <person name="Cullen D."/>
            <person name="Cullen D."/>
            <person name="Gathman A."/>
            <person name="Goodell B."/>
            <person name="Henrissat B."/>
            <person name="Ihrmark K."/>
            <person name="Kauserud H."/>
            <person name="Kohler A."/>
            <person name="LaButti K."/>
            <person name="Lapidus A."/>
            <person name="Lavin J.L."/>
            <person name="Lee Y.-H."/>
            <person name="Lindquist E."/>
            <person name="Lilly W."/>
            <person name="Lucas S."/>
            <person name="Morin E."/>
            <person name="Murat C."/>
            <person name="Oguiza J.A."/>
            <person name="Park J."/>
            <person name="Pisabarro A.G."/>
            <person name="Riley R."/>
            <person name="Rosling A."/>
            <person name="Salamov A."/>
            <person name="Schmidt O."/>
            <person name="Schmutz J."/>
            <person name="Skrede I."/>
            <person name="Stenlid J."/>
            <person name="Wiebenga A."/>
            <person name="Xie X."/>
            <person name="Kues U."/>
            <person name="Hibbett D.S."/>
            <person name="Hoffmeister D."/>
            <person name="Hogberg N."/>
            <person name="Martin F."/>
            <person name="Grigoriev I.V."/>
            <person name="Watkinson S.C."/>
        </authorList>
    </citation>
    <scope>NUCLEOTIDE SEQUENCE</scope>
    <source>
        <strain evidence="1">S7.9</strain>
    </source>
</reference>
<sequence length="278" mass="30817">MITEVTAKVGSPAVEIYFVDSGPVSGSVDYTTLVIWHGAAFNGNIFRKLLPLAGDYNLRIIIPNRREYFGSNTKYTDAEMEDLVAGRSIFLKRLGLQVADFLIYLTTTYDIPKFATDRKSGGIVIIPWSIGNATPLALLGHPDFIPKERYIQLEPYLKDFVMYDPPHFSFGYPIPSDVEIYEPWTDPDCATPEELVQNFHYWVSSYFDHPGLASGSFSGLDFRKRGERSSVTNMTQEDIAAGYDEAAAARTDLPMFSSAMQVNVAGQAQPPGTARGAT</sequence>
<dbReference type="Gene3D" id="3.40.50.1820">
    <property type="entry name" value="alpha/beta hydrolase"/>
    <property type="match status" value="1"/>
</dbReference>
<dbReference type="RefSeq" id="XP_007322905.1">
    <property type="nucleotide sequence ID" value="XM_007322843.1"/>
</dbReference>
<dbReference type="Proteomes" id="UP000008064">
    <property type="component" value="Unassembled WGS sequence"/>
</dbReference>
<dbReference type="KEGG" id="sla:SERLADRAFT_417944"/>